<name>A0ABQ3VPU1_9CHLR</name>
<keyword evidence="2" id="KW-1185">Reference proteome</keyword>
<organism evidence="1 2">
    <name type="scientific">Dictyobacter formicarum</name>
    <dbReference type="NCBI Taxonomy" id="2778368"/>
    <lineage>
        <taxon>Bacteria</taxon>
        <taxon>Bacillati</taxon>
        <taxon>Chloroflexota</taxon>
        <taxon>Ktedonobacteria</taxon>
        <taxon>Ktedonobacterales</taxon>
        <taxon>Dictyobacteraceae</taxon>
        <taxon>Dictyobacter</taxon>
    </lineage>
</organism>
<gene>
    <name evidence="1" type="ORF">KSZ_51270</name>
</gene>
<evidence type="ECO:0000313" key="2">
    <source>
        <dbReference type="Proteomes" id="UP000635565"/>
    </source>
</evidence>
<dbReference type="Proteomes" id="UP000635565">
    <property type="component" value="Unassembled WGS sequence"/>
</dbReference>
<protein>
    <submittedName>
        <fullName evidence="1">Uncharacterized protein</fullName>
    </submittedName>
</protein>
<sequence length="94" mass="10260">MPRSARQIQRAVVAFQAQFQTACYLFVSGSLLPTGHTCLAPTWLSVCRIDPELDLLAIGDPNEDTTDADDENTLAWVAQTDHATLLLSSALPHH</sequence>
<dbReference type="EMBL" id="BNJJ01000015">
    <property type="protein sequence ID" value="GHO87121.1"/>
    <property type="molecule type" value="Genomic_DNA"/>
</dbReference>
<accession>A0ABQ3VPU1</accession>
<comment type="caution">
    <text evidence="1">The sequence shown here is derived from an EMBL/GenBank/DDBJ whole genome shotgun (WGS) entry which is preliminary data.</text>
</comment>
<proteinExistence type="predicted"/>
<evidence type="ECO:0000313" key="1">
    <source>
        <dbReference type="EMBL" id="GHO87121.1"/>
    </source>
</evidence>
<reference evidence="1 2" key="1">
    <citation type="journal article" date="2021" name="Int. J. Syst. Evol. Microbiol.">
        <title>Reticulibacter mediterranei gen. nov., sp. nov., within the new family Reticulibacteraceae fam. nov., and Ktedonospora formicarum gen. nov., sp. nov., Ktedonobacter robiniae sp. nov., Dictyobacter formicarum sp. nov. and Dictyobacter arantiisoli sp. nov., belonging to the class Ktedonobacteria.</title>
        <authorList>
            <person name="Yabe S."/>
            <person name="Zheng Y."/>
            <person name="Wang C.M."/>
            <person name="Sakai Y."/>
            <person name="Abe K."/>
            <person name="Yokota A."/>
            <person name="Donadio S."/>
            <person name="Cavaletti L."/>
            <person name="Monciardini P."/>
        </authorList>
    </citation>
    <scope>NUCLEOTIDE SEQUENCE [LARGE SCALE GENOMIC DNA]</scope>
    <source>
        <strain evidence="1 2">SOSP1-9</strain>
    </source>
</reference>